<name>A0A7C4PKH5_9CHLR</name>
<comment type="caution">
    <text evidence="2">The sequence shown here is derived from an EMBL/GenBank/DDBJ whole genome shotgun (WGS) entry which is preliminary data.</text>
</comment>
<feature type="domain" description="Spore protein YkvP/CgeB glycosyl transferase-like" evidence="1">
    <location>
        <begin position="196"/>
        <end position="324"/>
    </location>
</feature>
<dbReference type="AlphaFoldDB" id="A0A7C4PKH5"/>
<evidence type="ECO:0000259" key="1">
    <source>
        <dbReference type="Pfam" id="PF13524"/>
    </source>
</evidence>
<accession>A0A7C4PKH5</accession>
<proteinExistence type="predicted"/>
<protein>
    <recommendedName>
        <fullName evidence="1">Spore protein YkvP/CgeB glycosyl transferase-like domain-containing protein</fullName>
    </recommendedName>
</protein>
<dbReference type="Pfam" id="PF13524">
    <property type="entry name" value="Glyco_trans_1_2"/>
    <property type="match status" value="1"/>
</dbReference>
<evidence type="ECO:0000313" key="2">
    <source>
        <dbReference type="EMBL" id="HGS20408.1"/>
    </source>
</evidence>
<sequence>MPETEQVVAVIDWEGGARGWIQEHIEEHGRRCVFFRPGDTIPEQAKMILSLGFFYDFYQLLEPLEALPPQKRPLFVHWNTEGIPDLRFPLWVMKWGGMVRSIIGKVAKRNKSGVIKLFDRRFHRFRYLGDYFHAYRKGLLHFLFDCSTIYVEKERRLGLPAAYVPWGTCRSDYDDLNLERDIDVFWMGKPRNKRRNELVQTIRARLERYGKKMVVVDGVEHPYVFGRQRIEYLNRSKVTLNLKPYWDDYNFIWKFHLAAGNRSLVVSEPFLPHNPEYVAGHNYVCAEVDHLVETICHYCEQEEERRTIVENAYQLVTTSMTMTESIGKIFSFIQGSLQDSTISDIS</sequence>
<gene>
    <name evidence="2" type="ORF">ENT37_00895</name>
</gene>
<dbReference type="InterPro" id="IPR055259">
    <property type="entry name" value="YkvP/CgeB_Glyco_trans-like"/>
</dbReference>
<reference evidence="2" key="1">
    <citation type="journal article" date="2020" name="mSystems">
        <title>Genome- and Community-Level Interaction Insights into Carbon Utilization and Element Cycling Functions of Hydrothermarchaeota in Hydrothermal Sediment.</title>
        <authorList>
            <person name="Zhou Z."/>
            <person name="Liu Y."/>
            <person name="Xu W."/>
            <person name="Pan J."/>
            <person name="Luo Z.H."/>
            <person name="Li M."/>
        </authorList>
    </citation>
    <scope>NUCLEOTIDE SEQUENCE [LARGE SCALE GENOMIC DNA]</scope>
    <source>
        <strain evidence="2">SpSt-573</strain>
    </source>
</reference>
<organism evidence="2">
    <name type="scientific">Anaerolinea thermolimosa</name>
    <dbReference type="NCBI Taxonomy" id="229919"/>
    <lineage>
        <taxon>Bacteria</taxon>
        <taxon>Bacillati</taxon>
        <taxon>Chloroflexota</taxon>
        <taxon>Anaerolineae</taxon>
        <taxon>Anaerolineales</taxon>
        <taxon>Anaerolineaceae</taxon>
        <taxon>Anaerolinea</taxon>
    </lineage>
</organism>
<dbReference type="EMBL" id="DSYK01000044">
    <property type="protein sequence ID" value="HGS20408.1"/>
    <property type="molecule type" value="Genomic_DNA"/>
</dbReference>